<reference evidence="6" key="1">
    <citation type="submission" date="2016-04" db="UniProtKB">
        <authorList>
            <consortium name="WormBaseParasite"/>
        </authorList>
    </citation>
    <scope>IDENTIFICATION</scope>
</reference>
<feature type="region of interest" description="Disordered" evidence="2">
    <location>
        <begin position="1791"/>
        <end position="1816"/>
    </location>
</feature>
<dbReference type="InterPro" id="IPR040401">
    <property type="entry name" value="CCDC162"/>
</dbReference>
<evidence type="ECO:0000313" key="4">
    <source>
        <dbReference type="EMBL" id="VDM31210.1"/>
    </source>
</evidence>
<gene>
    <name evidence="4" type="ORF">TTAC_LOCUS6926</name>
</gene>
<proteinExistence type="predicted"/>
<feature type="coiled-coil region" evidence="1">
    <location>
        <begin position="2281"/>
        <end position="2407"/>
    </location>
</feature>
<evidence type="ECO:0000313" key="6">
    <source>
        <dbReference type="WBParaSite" id="TTAC_0000694101-mRNA-1"/>
    </source>
</evidence>
<keyword evidence="5" id="KW-1185">Reference proteome</keyword>
<feature type="compositionally biased region" description="Basic and acidic residues" evidence="2">
    <location>
        <begin position="331"/>
        <end position="340"/>
    </location>
</feature>
<dbReference type="InterPro" id="IPR029376">
    <property type="entry name" value="DUF4549"/>
</dbReference>
<dbReference type="Proteomes" id="UP000274429">
    <property type="component" value="Unassembled WGS sequence"/>
</dbReference>
<evidence type="ECO:0000256" key="2">
    <source>
        <dbReference type="SAM" id="MobiDB-lite"/>
    </source>
</evidence>
<accession>A0A0R3X183</accession>
<keyword evidence="1" id="KW-0175">Coiled coil</keyword>
<organism evidence="6">
    <name type="scientific">Hydatigena taeniaeformis</name>
    <name type="common">Feline tapeworm</name>
    <name type="synonym">Taenia taeniaeformis</name>
    <dbReference type="NCBI Taxonomy" id="6205"/>
    <lineage>
        <taxon>Eukaryota</taxon>
        <taxon>Metazoa</taxon>
        <taxon>Spiralia</taxon>
        <taxon>Lophotrochozoa</taxon>
        <taxon>Platyhelminthes</taxon>
        <taxon>Cestoda</taxon>
        <taxon>Eucestoda</taxon>
        <taxon>Cyclophyllidea</taxon>
        <taxon>Taeniidae</taxon>
        <taxon>Hydatigera</taxon>
    </lineage>
</organism>
<feature type="compositionally biased region" description="Polar residues" evidence="2">
    <location>
        <begin position="319"/>
        <end position="328"/>
    </location>
</feature>
<name>A0A0R3X183_HYDTA</name>
<dbReference type="PANTHER" id="PTHR33331:SF13">
    <property type="entry name" value="COILED-COIL DOMAIN CONTAINING 162"/>
    <property type="match status" value="1"/>
</dbReference>
<feature type="domain" description="DUF4549" evidence="3">
    <location>
        <begin position="9"/>
        <end position="139"/>
    </location>
</feature>
<feature type="compositionally biased region" description="Gly residues" evidence="2">
    <location>
        <begin position="1806"/>
        <end position="1816"/>
    </location>
</feature>
<evidence type="ECO:0000313" key="5">
    <source>
        <dbReference type="Proteomes" id="UP000274429"/>
    </source>
</evidence>
<feature type="compositionally biased region" description="Low complexity" evidence="2">
    <location>
        <begin position="305"/>
        <end position="316"/>
    </location>
</feature>
<dbReference type="Pfam" id="PF15082">
    <property type="entry name" value="DUF4549"/>
    <property type="match status" value="1"/>
</dbReference>
<dbReference type="WBParaSite" id="TTAC_0000694101-mRNA-1">
    <property type="protein sequence ID" value="TTAC_0000694101-mRNA-1"/>
    <property type="gene ID" value="TTAC_0000694101"/>
</dbReference>
<reference evidence="4 5" key="2">
    <citation type="submission" date="2018-11" db="EMBL/GenBank/DDBJ databases">
        <authorList>
            <consortium name="Pathogen Informatics"/>
        </authorList>
    </citation>
    <scope>NUCLEOTIDE SEQUENCE [LARGE SCALE GENOMIC DNA]</scope>
</reference>
<feature type="region of interest" description="Disordered" evidence="2">
    <location>
        <begin position="261"/>
        <end position="364"/>
    </location>
</feature>
<dbReference type="OrthoDB" id="76966at2759"/>
<protein>
    <submittedName>
        <fullName evidence="6">DUF4549 domain-containing protein</fullName>
    </submittedName>
</protein>
<dbReference type="EMBL" id="UYWX01020332">
    <property type="protein sequence ID" value="VDM31210.1"/>
    <property type="molecule type" value="Genomic_DNA"/>
</dbReference>
<evidence type="ECO:0000259" key="3">
    <source>
        <dbReference type="Pfam" id="PF15082"/>
    </source>
</evidence>
<sequence length="2510" mass="284463">MDDEEDFLRVQEEGLKTDFQDLKAQIEENEIIHGIPSKGMSSIYIPRDPEHFRRRRKLILQRTLQVTSPLELILQADQMVADQETCKKGEYNASTIPPLLLQYFLDRMSEIVSAKHLLMLRWKRYCSSTMKVEKVYKDYLHIIERLTEEYLECSSRAHRLSVTDEALLAGNDIGLEEVEFDDFLIYWRALIIKLQSQTYFNQLIQLIKWFPYGHREGFKQDLSKQPYHLSHYEEDGGIRQMLNLVLEKGPATVRAALANGVSSSTSEDGGEPLEGVAEAPLSTVPVAVPSVAETEKDTDTDEAAGEASAAPAPGAPIKMSNSESNDGVSQRAEDLLDHTGRATSSQDGAASPMPNPPKSSVITSTTVGTTATGALAAPAAALTGSSRGSKKRGQTMTGDVELGTIDQAFRFSEHAPQPPGVFMAQLGGSGIPLPPTTTNIQYAASGGGLVINERYHGLPLHTNDLASIRPHLAIFVKAYGIDINIQTIRSAADEMELFAVINRNFRRLFLEQEEMLTFKTYDATSNSAERWGLDSPSHAMKKPANWLPFIKLKPKRNADLVKTMMELRCAGNVDEVLRSLAAFLKINKPERVQDALRHHAMLVQHPPIVHAASVVSHRQGMSLSEIFRKIFSSPELYDETATNETKANGRSAYDFNSAMQMLGLEEQTDGKDDSSSVQGGYLSFLHLRHLKMRDVQRTCISVLNYFRSIERTLTINDQGLSLGGRGAERVSPQNHRAGPELPGHQGGSNNLVGHSYLFSTPRDFRIKESEFMQFADVENHDDFYYHKDCRIHVRDQVGYWIVYDCALDDFNELERDLMLLATDFIQKDKAMRSASNFKRKQTANETNKNEFNIANYAHREVDRFGVLYDLWTNECAFQEAKKELMDVYMEAYQHVCSRESRRRLAQVMVDLMFQRPRIELSSTYFVLAYRYECAILRLKTAVMKHCLNAQIQQQREYFIKLGTTNSEDGYPIPFVANNPISPNSDQPALTPCYLLELQPSLAMAANLAEAMQQAVNVTFDMLNPTRMIDELVLEKRFYEVLHYEVLNIEPPGLSYTQALQRDLFANSYVEDAKQMSNLLRERYFTIQDTNTRGDKQQRKAFLLNHLGQMLDVVVLRHRLITCLWETEVLAKIYLRTAIEMGYDEFHLFLRPLQFEAAKYKEGVDEAKLPLYITAIQDDDSVVDKYIPSALPLAIHELDETHVGKFSFRGKVTVAELCDERGVENLLVILKTQLAHKNALIAALMLAFNAMPSFYSSTLSGRAKKGRATDQEGTSLAEYTGFSGAQMGPTPLALERAFHMPFLDFHPEAFFSVQLEKTACRDRVMNLFARKTEAAAKVKNRAKNSSAESEKLKRDLISQFCDDYSRRAQQTALRGQIIALYTSLITVLRKVPNICEEFFTIGTMYEKKGLDDDAEMAKMDPRKLRKRVRRVLSLDGTRFYNLWFIPHFLEVLFVFRQLDDEAATRALRSMCRVAGALHDIVHYLVAFARLGINASRLSTEQRDQIHAMASKTVKTMVHELHPTSSMEYANRLAANAAANSPTAELVVAGTTEYLAEINEQPAAMVTPEGLTLPNGQSLLIDQAVEEISSFDGGPMSNLAQELREIQTQINMLPDPQDPDQVVNLLNARREYMFLLLDVCLSSVLNETFLATGNEEAYRELVDGSRFPLGEMSNRCQPSLEALEMPVPEPLEPQDERARKLYPWLSFLNSSGPFTIQYPRWTRIEYNIRLCMAGLRHVDKPTVHGEILSLVLALEDVLETGDVLEAAAGQPLPVEEYENLHYLLGRRFRNKRKDGTQSAPVANVTAPSGGGGGGGGGGASLGGARIGGVVDETEAKEDEPGQSPAVASRPTRTESATNAEVKLSIVETPMAAYALIKKYLILRKRVELMKREWGKRRLGLENIDTALSFKQFTQVYRRERLFPLLRSLSIQYKQPEIFALGPFQETDVQISPKGIPEMVLLQRQLVKLIEAFENYMIGDIRKMLVRQIDLVIKERNREEGNLPLDLWKKPAMKESLTVQRPALVDEVLGNLLDGGREDTVKKTMTFDTEHLNKFIQNVTIGVMRMQREAYENYAMYYENLLKNQHMLLYAREREVASLREQLRQKELETEVNVQFQMSEQAHNLLLEVTALRAKLAENSDQTVRSEAKVRDQVRREFSTAMRKLFALSFEQKARIDEYRTHLHAVTLKRISEVRDEAAVEMERIKEKSGAKSSAEDELAERNLRLSREINNIHQKNIHLQQMVSRLKSMSTWKENTLHCVFEKQLKAVEDQRNKSMTQINRLAMLSEQRVRNLSEEMTKLRENLSSTHKELDDLRRQLDKELKDKVEKRNIAERKAATDKQIANIKQMHIEKLLGDIEGKNGQIAELNEQLAVHEKTKRQVIEKAMRDIENLKKRLADERKLKKIAIHKVDDLLSQVYEYETAFAINQTPAQTGNTTIVATHIGGTDQKSSTGAKFGSIKSACRKYRSSVTAVMVPRLQQHMAHEILNEQPPATHEEVAEALNQEDKRKFNI</sequence>
<evidence type="ECO:0000256" key="1">
    <source>
        <dbReference type="SAM" id="Coils"/>
    </source>
</evidence>
<feature type="region of interest" description="Disordered" evidence="2">
    <location>
        <begin position="1830"/>
        <end position="1852"/>
    </location>
</feature>
<feature type="region of interest" description="Disordered" evidence="2">
    <location>
        <begin position="724"/>
        <end position="746"/>
    </location>
</feature>
<dbReference type="PANTHER" id="PTHR33331">
    <property type="entry name" value="COILED-COIL DOMAIN-CONTAINING PROTEIN 162"/>
    <property type="match status" value="1"/>
</dbReference>